<dbReference type="Proteomes" id="UP000019377">
    <property type="component" value="Unassembled WGS sequence"/>
</dbReference>
<dbReference type="InterPro" id="IPR039261">
    <property type="entry name" value="FNR_nucleotide-bd"/>
</dbReference>
<keyword evidence="5" id="KW-0560">Oxidoreductase</keyword>
<dbReference type="Pfam" id="PF00175">
    <property type="entry name" value="NAD_binding_1"/>
    <property type="match status" value="1"/>
</dbReference>
<keyword evidence="3" id="KW-0285">Flavoprotein</keyword>
<keyword evidence="4" id="KW-0274">FAD</keyword>
<dbReference type="InterPro" id="IPR001834">
    <property type="entry name" value="CBR-like"/>
</dbReference>
<sequence>MKEAEMNAEVEVGSRAYPAGACTRYGVIVVAERSFIPESAAKASNRSGGSAYSLPAEKEVLTHALYRRYRVHYFANEASESWKGGIGFVTKVAIEKHMPQPADDIQILYCGPPAMREAVLKHLDVLGYEKARSASKLEHQVFC</sequence>
<feature type="domain" description="Oxidoreductase FAD/NAD(P)-binding" evidence="6">
    <location>
        <begin position="61"/>
        <end position="119"/>
    </location>
</feature>
<gene>
    <name evidence="7" type="ORF">PSEUBRA_SCAF3g04065</name>
</gene>
<dbReference type="PANTHER" id="PTHR19370:SF184">
    <property type="entry name" value="NADH-CYTOCHROME B5 REDUCTASE-LIKE"/>
    <property type="match status" value="1"/>
</dbReference>
<comment type="similarity">
    <text evidence="2">Belongs to the flavoprotein pyridine nucleotide cytochrome reductase family.</text>
</comment>
<dbReference type="eggNOG" id="KOG0534">
    <property type="taxonomic scope" value="Eukaryota"/>
</dbReference>
<name>V5ENB7_KALBG</name>
<evidence type="ECO:0000313" key="8">
    <source>
        <dbReference type="Proteomes" id="UP000019377"/>
    </source>
</evidence>
<dbReference type="STRING" id="1365824.V5ENB7"/>
<evidence type="ECO:0000259" key="6">
    <source>
        <dbReference type="Pfam" id="PF00175"/>
    </source>
</evidence>
<reference evidence="8" key="1">
    <citation type="journal article" date="2013" name="Genome Announc.">
        <title>Draft genome sequence of Pseudozyma brasiliensis sp. nov. strain GHG001, a high producer of endo-1,4-xylanase isolated from an insect pest of sugarcane.</title>
        <authorList>
            <person name="Oliveira J.V.D.C."/>
            <person name="dos Santos R.A.C."/>
            <person name="Borges T.A."/>
            <person name="Riano-Pachon D.M."/>
            <person name="Goldman G.H."/>
        </authorList>
    </citation>
    <scope>NUCLEOTIDE SEQUENCE [LARGE SCALE GENOMIC DNA]</scope>
    <source>
        <strain evidence="8">GHG001</strain>
    </source>
</reference>
<dbReference type="Gene3D" id="3.40.50.80">
    <property type="entry name" value="Nucleotide-binding domain of ferredoxin-NADP reductase (FNR) module"/>
    <property type="match status" value="1"/>
</dbReference>
<evidence type="ECO:0000256" key="3">
    <source>
        <dbReference type="ARBA" id="ARBA00022630"/>
    </source>
</evidence>
<protein>
    <recommendedName>
        <fullName evidence="6">Oxidoreductase FAD/NAD(P)-binding domain-containing protein</fullName>
    </recommendedName>
</protein>
<keyword evidence="8" id="KW-1185">Reference proteome</keyword>
<evidence type="ECO:0000256" key="2">
    <source>
        <dbReference type="ARBA" id="ARBA00006105"/>
    </source>
</evidence>
<dbReference type="SUPFAM" id="SSF52343">
    <property type="entry name" value="Ferredoxin reductase-like, C-terminal NADP-linked domain"/>
    <property type="match status" value="1"/>
</dbReference>
<evidence type="ECO:0000256" key="1">
    <source>
        <dbReference type="ARBA" id="ARBA00001974"/>
    </source>
</evidence>
<dbReference type="InterPro" id="IPR001433">
    <property type="entry name" value="OxRdtase_FAD/NAD-bd"/>
</dbReference>
<dbReference type="PANTHER" id="PTHR19370">
    <property type="entry name" value="NADH-CYTOCHROME B5 REDUCTASE"/>
    <property type="match status" value="1"/>
</dbReference>
<evidence type="ECO:0000313" key="7">
    <source>
        <dbReference type="EMBL" id="EST06570.1"/>
    </source>
</evidence>
<accession>V5ENB7</accession>
<comment type="cofactor">
    <cofactor evidence="1">
        <name>FAD</name>
        <dbReference type="ChEBI" id="CHEBI:57692"/>
    </cofactor>
</comment>
<dbReference type="EMBL" id="KI545873">
    <property type="protein sequence ID" value="EST06570.1"/>
    <property type="molecule type" value="Genomic_DNA"/>
</dbReference>
<dbReference type="AlphaFoldDB" id="V5ENB7"/>
<organism evidence="7 8">
    <name type="scientific">Kalmanozyma brasiliensis (strain GHG001)</name>
    <name type="common">Yeast</name>
    <name type="synonym">Pseudozyma brasiliensis</name>
    <dbReference type="NCBI Taxonomy" id="1365824"/>
    <lineage>
        <taxon>Eukaryota</taxon>
        <taxon>Fungi</taxon>
        <taxon>Dikarya</taxon>
        <taxon>Basidiomycota</taxon>
        <taxon>Ustilaginomycotina</taxon>
        <taxon>Ustilaginomycetes</taxon>
        <taxon>Ustilaginales</taxon>
        <taxon>Ustilaginaceae</taxon>
        <taxon>Kalmanozyma</taxon>
    </lineage>
</organism>
<proteinExistence type="inferred from homology"/>
<evidence type="ECO:0000256" key="4">
    <source>
        <dbReference type="ARBA" id="ARBA00022827"/>
    </source>
</evidence>
<evidence type="ECO:0000256" key="5">
    <source>
        <dbReference type="ARBA" id="ARBA00023002"/>
    </source>
</evidence>
<dbReference type="HOGENOM" id="CLU_1807037_0_0_1"/>
<dbReference type="GO" id="GO:0016491">
    <property type="term" value="F:oxidoreductase activity"/>
    <property type="evidence" value="ECO:0007669"/>
    <property type="project" value="UniProtKB-KW"/>
</dbReference>